<evidence type="ECO:0000256" key="1">
    <source>
        <dbReference type="SAM" id="Phobius"/>
    </source>
</evidence>
<dbReference type="RefSeq" id="XP_005350967.1">
    <property type="nucleotide sequence ID" value="XM_005350910.3"/>
</dbReference>
<keyword evidence="1" id="KW-0472">Membrane</keyword>
<keyword evidence="3" id="KW-1185">Reference proteome</keyword>
<name>A0ABM0KQQ5_MICOH</name>
<organism evidence="3 4">
    <name type="scientific">Microtus ochrogaster</name>
    <name type="common">Prairie vole</name>
    <dbReference type="NCBI Taxonomy" id="79684"/>
    <lineage>
        <taxon>Eukaryota</taxon>
        <taxon>Metazoa</taxon>
        <taxon>Chordata</taxon>
        <taxon>Craniata</taxon>
        <taxon>Vertebrata</taxon>
        <taxon>Euteleostomi</taxon>
        <taxon>Mammalia</taxon>
        <taxon>Eutheria</taxon>
        <taxon>Euarchontoglires</taxon>
        <taxon>Glires</taxon>
        <taxon>Rodentia</taxon>
        <taxon>Myomorpha</taxon>
        <taxon>Muroidea</taxon>
        <taxon>Cricetidae</taxon>
        <taxon>Arvicolinae</taxon>
        <taxon>Microtus</taxon>
    </lineage>
</organism>
<accession>A0ABM0KQQ5</accession>
<keyword evidence="1" id="KW-1133">Transmembrane helix</keyword>
<evidence type="ECO:0000313" key="3">
    <source>
        <dbReference type="Proteomes" id="UP000694915"/>
    </source>
</evidence>
<dbReference type="InterPro" id="IPR033231">
    <property type="entry name" value="SECTM1"/>
</dbReference>
<dbReference type="GeneID" id="101992570"/>
<sequence length="248" mass="27397">MAAYPVTSTGSFPRILWTLLLLVASLNAQNQKWDNPVCTEPLEVSAPKGSRVLMACNISNTFRDVTIKLTANGKAKTIFDQKPPGSYFEDSWHLHIQGGHAQLVIMNAQDIHAGEYLWRLHGLQRKDENLTLNVTDLDTTDQEPGSLQVNAEPPPSGSNWVIVIIVIIIIISIIGVSVCVCCQRSRSLKYHRYEGPGPGLSHGFPGGPHRTLPKVFHVLQQKKIIWLPGACGGEKRVLDPLKPELQMV</sequence>
<feature type="transmembrane region" description="Helical" evidence="1">
    <location>
        <begin position="160"/>
        <end position="182"/>
    </location>
</feature>
<dbReference type="Proteomes" id="UP000694915">
    <property type="component" value="Chromosome 7"/>
</dbReference>
<gene>
    <name evidence="4" type="primary">LOC101992570</name>
</gene>
<feature type="signal peptide" evidence="2">
    <location>
        <begin position="1"/>
        <end position="28"/>
    </location>
</feature>
<feature type="chain" id="PRO_5046843236" evidence="2">
    <location>
        <begin position="29"/>
        <end position="248"/>
    </location>
</feature>
<reference evidence="4" key="1">
    <citation type="submission" date="2025-08" db="UniProtKB">
        <authorList>
            <consortium name="RefSeq"/>
        </authorList>
    </citation>
    <scope>IDENTIFICATION</scope>
</reference>
<evidence type="ECO:0000313" key="4">
    <source>
        <dbReference type="RefSeq" id="XP_005350967.1"/>
    </source>
</evidence>
<dbReference type="PANTHER" id="PTHR15123:SF5">
    <property type="entry name" value="SECRETED AND TRANSMEMBRANE PROTEIN 1"/>
    <property type="match status" value="1"/>
</dbReference>
<keyword evidence="2" id="KW-0732">Signal</keyword>
<dbReference type="PANTHER" id="PTHR15123">
    <property type="entry name" value="SECRETED AND TRANSMEMBRANE PROTEIN 1"/>
    <property type="match status" value="1"/>
</dbReference>
<evidence type="ECO:0000256" key="2">
    <source>
        <dbReference type="SAM" id="SignalP"/>
    </source>
</evidence>
<keyword evidence="1" id="KW-0812">Transmembrane</keyword>
<proteinExistence type="predicted"/>
<protein>
    <submittedName>
        <fullName evidence="4">Secreted and transmembrane protein 1b-like</fullName>
    </submittedName>
</protein>